<evidence type="ECO:0000313" key="4">
    <source>
        <dbReference type="EMBL" id="NGN98460.1"/>
    </source>
</evidence>
<dbReference type="PANTHER" id="PTHR43000">
    <property type="entry name" value="DTDP-D-GLUCOSE 4,6-DEHYDRATASE-RELATED"/>
    <property type="match status" value="1"/>
</dbReference>
<name>A0A6M1RDU7_9GAMM</name>
<keyword evidence="5" id="KW-1185">Reference proteome</keyword>
<dbReference type="InterPro" id="IPR036291">
    <property type="entry name" value="NAD(P)-bd_dom_sf"/>
</dbReference>
<dbReference type="InterPro" id="IPR001509">
    <property type="entry name" value="Epimerase_deHydtase"/>
</dbReference>
<reference evidence="4 5" key="1">
    <citation type="submission" date="2020-02" db="EMBL/GenBank/DDBJ databases">
        <title>The draft genome of Grimontia sedimenta sp. nov., isolated from benthic sediments near coral reefs south of Kuwait.</title>
        <authorList>
            <person name="Mahmoud H.M."/>
            <person name="Jose L."/>
            <person name="Eapen S."/>
        </authorList>
    </citation>
    <scope>NUCLEOTIDE SEQUENCE [LARGE SCALE GENOMIC DNA]</scope>
    <source>
        <strain evidence="4 5">S25</strain>
    </source>
</reference>
<dbReference type="RefSeq" id="WP_165014037.1">
    <property type="nucleotide sequence ID" value="NZ_JAALDL010000009.1"/>
</dbReference>
<comment type="similarity">
    <text evidence="2">Belongs to the NAD(P)-dependent epimerase/dehydratase family.</text>
</comment>
<evidence type="ECO:0000313" key="5">
    <source>
        <dbReference type="Proteomes" id="UP000473008"/>
    </source>
</evidence>
<accession>A0A6M1RDU7</accession>
<dbReference type="CDD" id="cd05232">
    <property type="entry name" value="UDP_G4E_4_SDR_e"/>
    <property type="match status" value="1"/>
</dbReference>
<protein>
    <submittedName>
        <fullName evidence="4">SDR family oxidoreductase</fullName>
    </submittedName>
</protein>
<dbReference type="AlphaFoldDB" id="A0A6M1RDU7"/>
<evidence type="ECO:0000256" key="1">
    <source>
        <dbReference type="ARBA" id="ARBA00005125"/>
    </source>
</evidence>
<feature type="domain" description="NAD-dependent epimerase/dehydratase" evidence="3">
    <location>
        <begin position="3"/>
        <end position="223"/>
    </location>
</feature>
<comment type="caution">
    <text evidence="4">The sequence shown here is derived from an EMBL/GenBank/DDBJ whole genome shotgun (WGS) entry which is preliminary data.</text>
</comment>
<proteinExistence type="inferred from homology"/>
<organism evidence="4 5">
    <name type="scientific">Grimontia sedimenti</name>
    <dbReference type="NCBI Taxonomy" id="2711294"/>
    <lineage>
        <taxon>Bacteria</taxon>
        <taxon>Pseudomonadati</taxon>
        <taxon>Pseudomonadota</taxon>
        <taxon>Gammaproteobacteria</taxon>
        <taxon>Vibrionales</taxon>
        <taxon>Vibrionaceae</taxon>
        <taxon>Grimontia</taxon>
    </lineage>
</organism>
<sequence>MKILVTGGGGFVGSKVVGSAKSSGWECCFQSRNENELEGAITIPQIDGGTDWSSALNNIDVVVHCAARVHQMTESNSPEEILASYRSVNTAGTLNLAKQAALHGVKRLIFISSIKVNGEFTNTGQPFLPILGKVPSDPYGLSKYEAEVGLRQIAEETDLEVVIIRPPLVYGPDVKANFKAMMTLMSKPIPLPFGKINNQRSLVYIDNLVSLILTCCEHPAAANKTFLVSDNDDVSTTRLMRQIGMEMDKSAMLLPIPKGFIELVAKLCRKSNLADRLCGNLQLDVSETLNTLAWRPPVSFEQGIQHTVRAYLSAK</sequence>
<dbReference type="Gene3D" id="3.40.50.720">
    <property type="entry name" value="NAD(P)-binding Rossmann-like Domain"/>
    <property type="match status" value="1"/>
</dbReference>
<dbReference type="Pfam" id="PF01370">
    <property type="entry name" value="Epimerase"/>
    <property type="match status" value="1"/>
</dbReference>
<dbReference type="EMBL" id="JAALDL010000009">
    <property type="protein sequence ID" value="NGN98460.1"/>
    <property type="molecule type" value="Genomic_DNA"/>
</dbReference>
<gene>
    <name evidence="4" type="ORF">G5S52_12615</name>
</gene>
<evidence type="ECO:0000256" key="2">
    <source>
        <dbReference type="ARBA" id="ARBA00007637"/>
    </source>
</evidence>
<dbReference type="SUPFAM" id="SSF51735">
    <property type="entry name" value="NAD(P)-binding Rossmann-fold domains"/>
    <property type="match status" value="1"/>
</dbReference>
<comment type="pathway">
    <text evidence="1">Bacterial outer membrane biogenesis; LPS O-antigen biosynthesis.</text>
</comment>
<dbReference type="Proteomes" id="UP000473008">
    <property type="component" value="Unassembled WGS sequence"/>
</dbReference>
<evidence type="ECO:0000259" key="3">
    <source>
        <dbReference type="Pfam" id="PF01370"/>
    </source>
</evidence>